<sequence length="160" mass="18108">MTQDAATRQRLQFLVRVVQRESDHLALTDRRLYQQPFTSARAIALQDNPDEAERVEAFVGRFGRLQDTLGDKLLPAYLSAEGESPGTALDRLDRAEQLGLLSSADEWLAMRKLRNQMVHEYIEDPNILADALNNGHRFVPILLDVAEALTQAIGRRGWLQ</sequence>
<evidence type="ECO:0000313" key="2">
    <source>
        <dbReference type="Proteomes" id="UP000028302"/>
    </source>
</evidence>
<dbReference type="SUPFAM" id="SSF81593">
    <property type="entry name" value="Nucleotidyltransferase substrate binding subunit/domain"/>
    <property type="match status" value="1"/>
</dbReference>
<keyword evidence="2" id="KW-1185">Reference proteome</keyword>
<dbReference type="Gene3D" id="1.20.120.330">
    <property type="entry name" value="Nucleotidyltransferases domain 2"/>
    <property type="match status" value="1"/>
</dbReference>
<reference evidence="1 2" key="1">
    <citation type="submission" date="2013-03" db="EMBL/GenBank/DDBJ databases">
        <title>Salinisphaera hydrothermalis C41B8 Genome Sequencing.</title>
        <authorList>
            <person name="Li C."/>
            <person name="Lai Q."/>
            <person name="Shao Z."/>
        </authorList>
    </citation>
    <scope>NUCLEOTIDE SEQUENCE [LARGE SCALE GENOMIC DNA]</scope>
    <source>
        <strain evidence="1 2">C41B8</strain>
    </source>
</reference>
<dbReference type="STRING" id="1304275.C41B8_01752"/>
<dbReference type="eggNOG" id="ENOG5032Z4K">
    <property type="taxonomic scope" value="Bacteria"/>
</dbReference>
<dbReference type="EMBL" id="APNK01000002">
    <property type="protein sequence ID" value="KEZ78814.1"/>
    <property type="molecule type" value="Genomic_DNA"/>
</dbReference>
<protein>
    <submittedName>
        <fullName evidence="1">Uncharacterized protein</fullName>
    </submittedName>
</protein>
<dbReference type="RefSeq" id="WP_037333254.1">
    <property type="nucleotide sequence ID" value="NZ_APNK01000002.1"/>
</dbReference>
<organism evidence="1 2">
    <name type="scientific">Salinisphaera hydrothermalis (strain C41B8)</name>
    <dbReference type="NCBI Taxonomy" id="1304275"/>
    <lineage>
        <taxon>Bacteria</taxon>
        <taxon>Pseudomonadati</taxon>
        <taxon>Pseudomonadota</taxon>
        <taxon>Gammaproteobacteria</taxon>
        <taxon>Salinisphaerales</taxon>
        <taxon>Salinisphaeraceae</taxon>
        <taxon>Salinisphaera</taxon>
    </lineage>
</organism>
<dbReference type="PATRIC" id="fig|1304275.5.peg.353"/>
<gene>
    <name evidence="1" type="ORF">C41B8_01752</name>
</gene>
<comment type="caution">
    <text evidence="1">The sequence shown here is derived from an EMBL/GenBank/DDBJ whole genome shotgun (WGS) entry which is preliminary data.</text>
</comment>
<proteinExistence type="predicted"/>
<accession>A0A084IQ30</accession>
<dbReference type="AlphaFoldDB" id="A0A084IQ30"/>
<dbReference type="Proteomes" id="UP000028302">
    <property type="component" value="Unassembled WGS sequence"/>
</dbReference>
<dbReference type="OrthoDB" id="13547at2"/>
<name>A0A084IQ30_SALHC</name>
<evidence type="ECO:0000313" key="1">
    <source>
        <dbReference type="EMBL" id="KEZ78814.1"/>
    </source>
</evidence>